<reference evidence="1" key="1">
    <citation type="submission" date="2024-03" db="EMBL/GenBank/DDBJ databases">
        <title>Whole genome sequecning of epiphytes from Marcgravia umbellata leaves.</title>
        <authorList>
            <person name="Kumar G."/>
            <person name="Savka M.A."/>
        </authorList>
    </citation>
    <scope>NUCLEOTIDE SEQUENCE</scope>
    <source>
        <strain evidence="1">RIT_BL5</strain>
    </source>
</reference>
<protein>
    <submittedName>
        <fullName evidence="1">FtsX-like permease family protein</fullName>
    </submittedName>
</protein>
<proteinExistence type="predicted"/>
<dbReference type="Proteomes" id="UP001380953">
    <property type="component" value="Unassembled WGS sequence"/>
</dbReference>
<sequence>MYLIKRSLYLIIFYIAVALFTCLSFSSLLTSYADTKVIQNGLTKNAVQLAIGPGSGGAVSSLTHEQLIERLEEKSESFVLFKDEDNLYAKSTYLHHARLPLLADSGGSKSPELFPENHVILDDSLMTSTTVRDGKRLFLYQGRSYEVLDSFVWVNKYMYRDSNIFVSLDLERPAYGTFFIDGISESDLDHLFSEWNSERPADFVYTIRPAVSGFLDRLALALRDQAFIVGVFGICMLLMMVSTLGTTLSWVQAKKDEIQARHLVGASSVQLRFWLLRQYSCILLLSFVLGNILAWLIAKWGVFDSLIREVTLFGSFVSLIFCFVIGTLTALISTARYDKRMRTRKKGTLS</sequence>
<evidence type="ECO:0000313" key="1">
    <source>
        <dbReference type="EMBL" id="MEJ8307322.1"/>
    </source>
</evidence>
<dbReference type="EMBL" id="JBBKAR010000066">
    <property type="protein sequence ID" value="MEJ8307322.1"/>
    <property type="molecule type" value="Genomic_DNA"/>
</dbReference>
<name>A0ACC6PK89_9BACL</name>
<evidence type="ECO:0000313" key="2">
    <source>
        <dbReference type="Proteomes" id="UP001380953"/>
    </source>
</evidence>
<keyword evidence="2" id="KW-1185">Reference proteome</keyword>
<gene>
    <name evidence="1" type="ORF">WKI47_25740</name>
</gene>
<accession>A0ACC6PK89</accession>
<comment type="caution">
    <text evidence="1">The sequence shown here is derived from an EMBL/GenBank/DDBJ whole genome shotgun (WGS) entry which is preliminary data.</text>
</comment>
<organism evidence="1 2">
    <name type="scientific">Saccharibacillus sacchari</name>
    <dbReference type="NCBI Taxonomy" id="456493"/>
    <lineage>
        <taxon>Bacteria</taxon>
        <taxon>Bacillati</taxon>
        <taxon>Bacillota</taxon>
        <taxon>Bacilli</taxon>
        <taxon>Bacillales</taxon>
        <taxon>Paenibacillaceae</taxon>
        <taxon>Saccharibacillus</taxon>
    </lineage>
</organism>